<dbReference type="PANTHER" id="PTHR43646">
    <property type="entry name" value="GLYCOSYLTRANSFERASE"/>
    <property type="match status" value="1"/>
</dbReference>
<evidence type="ECO:0000256" key="2">
    <source>
        <dbReference type="ARBA" id="ARBA00022475"/>
    </source>
</evidence>
<keyword evidence="2" id="KW-1003">Cell membrane</keyword>
<keyword evidence="4" id="KW-0808">Transferase</keyword>
<comment type="function">
    <text evidence="6">Catalyzes the glycosylation of 4,4'-diaponeurosporenoate, i.e. the esterification of glucose at the C1'' position with the carboxyl group of 4,4'-diaponeurosporenic acid, to form glycosyl-4,4'-diaponeurosporenoate. This is a step in the biosynthesis of staphyloxanthin, an orange pigment present in most staphylococci strains.</text>
</comment>
<feature type="domain" description="Glycosyltransferase 2-like" evidence="10">
    <location>
        <begin position="4"/>
        <end position="140"/>
    </location>
</feature>
<dbReference type="PANTHER" id="PTHR43646:SF2">
    <property type="entry name" value="GLYCOSYLTRANSFERASE 2-LIKE DOMAIN-CONTAINING PROTEIN"/>
    <property type="match status" value="1"/>
</dbReference>
<organism evidence="11 12">
    <name type="scientific">Microbacterium commune</name>
    <dbReference type="NCBI Taxonomy" id="2762219"/>
    <lineage>
        <taxon>Bacteria</taxon>
        <taxon>Bacillati</taxon>
        <taxon>Actinomycetota</taxon>
        <taxon>Actinomycetes</taxon>
        <taxon>Micrococcales</taxon>
        <taxon>Microbacteriaceae</taxon>
        <taxon>Microbacterium</taxon>
    </lineage>
</organism>
<evidence type="ECO:0000259" key="10">
    <source>
        <dbReference type="Pfam" id="PF00535"/>
    </source>
</evidence>
<dbReference type="CDD" id="cd00761">
    <property type="entry name" value="Glyco_tranf_GTA_type"/>
    <property type="match status" value="1"/>
</dbReference>
<accession>A0ABR8W6F1</accession>
<evidence type="ECO:0000256" key="4">
    <source>
        <dbReference type="ARBA" id="ARBA00022679"/>
    </source>
</evidence>
<comment type="similarity">
    <text evidence="8">Belongs to the glycosyltransferase 2 family. CrtQ subfamily.</text>
</comment>
<evidence type="ECO:0000256" key="1">
    <source>
        <dbReference type="ARBA" id="ARBA00004236"/>
    </source>
</evidence>
<evidence type="ECO:0000256" key="9">
    <source>
        <dbReference type="ARBA" id="ARBA00040345"/>
    </source>
</evidence>
<keyword evidence="3" id="KW-0328">Glycosyltransferase</keyword>
<evidence type="ECO:0000256" key="8">
    <source>
        <dbReference type="ARBA" id="ARBA00038120"/>
    </source>
</evidence>
<reference evidence="11 12" key="1">
    <citation type="submission" date="2020-08" db="EMBL/GenBank/DDBJ databases">
        <title>A Genomic Blueprint of the Chicken Gut Microbiome.</title>
        <authorList>
            <person name="Gilroy R."/>
            <person name="Ravi A."/>
            <person name="Getino M."/>
            <person name="Pursley I."/>
            <person name="Horton D.L."/>
            <person name="Alikhan N.-F."/>
            <person name="Baker D."/>
            <person name="Gharbi K."/>
            <person name="Hall N."/>
            <person name="Watson M."/>
            <person name="Adriaenssens E.M."/>
            <person name="Foster-Nyarko E."/>
            <person name="Jarju S."/>
            <person name="Secka A."/>
            <person name="Antonio M."/>
            <person name="Oren A."/>
            <person name="Chaudhuri R."/>
            <person name="La Ragione R.M."/>
            <person name="Hildebrand F."/>
            <person name="Pallen M.J."/>
        </authorList>
    </citation>
    <scope>NUCLEOTIDE SEQUENCE [LARGE SCALE GENOMIC DNA]</scope>
    <source>
        <strain evidence="11 12">Re1</strain>
    </source>
</reference>
<dbReference type="EMBL" id="JACSPX010000002">
    <property type="protein sequence ID" value="MBD8012605.1"/>
    <property type="molecule type" value="Genomic_DNA"/>
</dbReference>
<sequence length="239" mass="26145">MRVSVVIPVRDDAELLTRCLDALREQTRPADEVIVVDNASSDASAAIAASAGARVVTCPEIGIPAAAAAGYDEAAGDLILRLDADCVPPPTWVHDAVASLSSTATVAATGGARFIDGPRALRWTAEVYLGAYTAAAGAALGHRPLFGSSLAMRTDAWRAVRADVHRHDAETHDDLDLSYHLGEVGRIGRIRGGRMGISMRPLWRGRGFRRRVRRGFRTVRMHWPEDFPPYRWRRLRERS</sequence>
<evidence type="ECO:0000313" key="12">
    <source>
        <dbReference type="Proteomes" id="UP000611521"/>
    </source>
</evidence>
<evidence type="ECO:0000256" key="7">
    <source>
        <dbReference type="ARBA" id="ARBA00037904"/>
    </source>
</evidence>
<keyword evidence="12" id="KW-1185">Reference proteome</keyword>
<dbReference type="Gene3D" id="3.90.550.10">
    <property type="entry name" value="Spore Coat Polysaccharide Biosynthesis Protein SpsA, Chain A"/>
    <property type="match status" value="1"/>
</dbReference>
<name>A0ABR8W6F1_9MICO</name>
<comment type="caution">
    <text evidence="11">The sequence shown here is derived from an EMBL/GenBank/DDBJ whole genome shotgun (WGS) entry which is preliminary data.</text>
</comment>
<dbReference type="Proteomes" id="UP000611521">
    <property type="component" value="Unassembled WGS sequence"/>
</dbReference>
<dbReference type="SUPFAM" id="SSF53448">
    <property type="entry name" value="Nucleotide-diphospho-sugar transferases"/>
    <property type="match status" value="1"/>
</dbReference>
<dbReference type="InterPro" id="IPR029044">
    <property type="entry name" value="Nucleotide-diphossugar_trans"/>
</dbReference>
<keyword evidence="5" id="KW-0472">Membrane</keyword>
<evidence type="ECO:0000256" key="5">
    <source>
        <dbReference type="ARBA" id="ARBA00023136"/>
    </source>
</evidence>
<protein>
    <recommendedName>
        <fullName evidence="9">4,4'-diaponeurosporenoate glycosyltransferase</fullName>
    </recommendedName>
</protein>
<gene>
    <name evidence="11" type="ORF">H9633_09875</name>
</gene>
<evidence type="ECO:0000313" key="11">
    <source>
        <dbReference type="EMBL" id="MBD8012605.1"/>
    </source>
</evidence>
<proteinExistence type="inferred from homology"/>
<evidence type="ECO:0000256" key="6">
    <source>
        <dbReference type="ARBA" id="ARBA00037281"/>
    </source>
</evidence>
<comment type="subcellular location">
    <subcellularLocation>
        <location evidence="1">Cell membrane</location>
    </subcellularLocation>
</comment>
<evidence type="ECO:0000256" key="3">
    <source>
        <dbReference type="ARBA" id="ARBA00022676"/>
    </source>
</evidence>
<dbReference type="InterPro" id="IPR001173">
    <property type="entry name" value="Glyco_trans_2-like"/>
</dbReference>
<dbReference type="Pfam" id="PF00535">
    <property type="entry name" value="Glycos_transf_2"/>
    <property type="match status" value="1"/>
</dbReference>
<comment type="pathway">
    <text evidence="7">Carotenoid biosynthesis; staphyloxanthin biosynthesis; staphyloxanthin from farnesyl diphosphate: step 4/5.</text>
</comment>